<dbReference type="InterPro" id="IPR005467">
    <property type="entry name" value="His_kinase_dom"/>
</dbReference>
<feature type="transmembrane region" description="Helical" evidence="9">
    <location>
        <begin position="401"/>
        <end position="420"/>
    </location>
</feature>
<dbReference type="Gene3D" id="3.30.565.10">
    <property type="entry name" value="Histidine kinase-like ATPase, C-terminal domain"/>
    <property type="match status" value="1"/>
</dbReference>
<dbReference type="SMART" id="SM00387">
    <property type="entry name" value="HATPase_c"/>
    <property type="match status" value="1"/>
</dbReference>
<dbReference type="InterPro" id="IPR011990">
    <property type="entry name" value="TPR-like_helical_dom_sf"/>
</dbReference>
<keyword evidence="8" id="KW-0902">Two-component regulatory system</keyword>
<dbReference type="Gene3D" id="1.20.5.1930">
    <property type="match status" value="1"/>
</dbReference>
<dbReference type="CDD" id="cd16917">
    <property type="entry name" value="HATPase_UhpB-NarQ-NarX-like"/>
    <property type="match status" value="1"/>
</dbReference>
<reference evidence="11" key="1">
    <citation type="submission" date="2021-06" db="EMBL/GenBank/DDBJ databases">
        <authorList>
            <person name="Huq M.A."/>
        </authorList>
    </citation>
    <scope>NUCLEOTIDE SEQUENCE</scope>
    <source>
        <strain evidence="11">MAH-26</strain>
    </source>
</reference>
<accession>A0A9E2SFD0</accession>
<sequence length="657" mass="75416">MTIIFAFCTTSSRAGGDDNFENISENDTTAILSLIHKGEDLSVPATAFQDLSNALNKSYKIRYNKGIAFAFAGLGNWYFGNDINKAIYYGNLAQNVYEKYNLNDVKLKAKIHLLLGTSLQEKGVRDSAGYYFFYLADDIKNPDINDPVFEINAYVKLTAFLININYNTSHLQRIGKEYIDQARSAMYRTKDTAEANLKLCFLEGMYYHGIKQYDSARYYYLQILDKKNLKNINTARIIAIYFNLSYIYLQEKNPDKAMVYVQKIIDISKQPGNQQYLSYYMSITNIMHARVLFLQKKYDQSLALINNTLDKLKKNNDVLNNEIIVGYETAAECYEALGKFNDALVYKDKYTKLHDSLMQKDKLDMISQLEMRYSISEKDKEIAKQQLTKTETESRIRKKNFWIGVILLITGCLAIIFLLWQRNNLHKQKLQQEKINSFNKQIEIEKLNAAISGEERERTRIARDLHDGIGGMLAVSKMNFEISKQNIEDQHKEDFQDGIKLLEQAASELRKTAHNMMPQILLEEGLVDAVKYFCDGVAKSNAPDISFQIFGTPKKFTPEFELAIYRIVQELIHNVIKHAKAKNAIVQFNFHETSFTVTVEDDGIGMSTEEGIKGMGMRSIQDRITTNHGTISIESKKNEGTSVYLEFESQPETIQLI</sequence>
<gene>
    <name evidence="11" type="ORF">KTO63_22460</name>
</gene>
<keyword evidence="9" id="KW-0472">Membrane</keyword>
<keyword evidence="7" id="KW-0067">ATP-binding</keyword>
<evidence type="ECO:0000256" key="1">
    <source>
        <dbReference type="ARBA" id="ARBA00000085"/>
    </source>
</evidence>
<evidence type="ECO:0000256" key="7">
    <source>
        <dbReference type="ARBA" id="ARBA00022840"/>
    </source>
</evidence>
<feature type="domain" description="Histidine kinase" evidence="10">
    <location>
        <begin position="564"/>
        <end position="651"/>
    </location>
</feature>
<dbReference type="GO" id="GO:0046983">
    <property type="term" value="F:protein dimerization activity"/>
    <property type="evidence" value="ECO:0007669"/>
    <property type="project" value="InterPro"/>
</dbReference>
<dbReference type="Gene3D" id="1.25.40.10">
    <property type="entry name" value="Tetratricopeptide repeat domain"/>
    <property type="match status" value="1"/>
</dbReference>
<comment type="caution">
    <text evidence="11">The sequence shown here is derived from an EMBL/GenBank/DDBJ whole genome shotgun (WGS) entry which is preliminary data.</text>
</comment>
<evidence type="ECO:0000256" key="9">
    <source>
        <dbReference type="SAM" id="Phobius"/>
    </source>
</evidence>
<dbReference type="Pfam" id="PF07730">
    <property type="entry name" value="HisKA_3"/>
    <property type="match status" value="1"/>
</dbReference>
<keyword evidence="6 11" id="KW-0418">Kinase</keyword>
<protein>
    <recommendedName>
        <fullName evidence="2">histidine kinase</fullName>
        <ecNumber evidence="2">2.7.13.3</ecNumber>
    </recommendedName>
</protein>
<dbReference type="EMBL" id="JAHSPG010000016">
    <property type="protein sequence ID" value="MBV4359945.1"/>
    <property type="molecule type" value="Genomic_DNA"/>
</dbReference>
<organism evidence="11 12">
    <name type="scientific">Pinibacter aurantiacus</name>
    <dbReference type="NCBI Taxonomy" id="2851599"/>
    <lineage>
        <taxon>Bacteria</taxon>
        <taxon>Pseudomonadati</taxon>
        <taxon>Bacteroidota</taxon>
        <taxon>Chitinophagia</taxon>
        <taxon>Chitinophagales</taxon>
        <taxon>Chitinophagaceae</taxon>
        <taxon>Pinibacter</taxon>
    </lineage>
</organism>
<name>A0A9E2SFD0_9BACT</name>
<dbReference type="GO" id="GO:0016020">
    <property type="term" value="C:membrane"/>
    <property type="evidence" value="ECO:0007669"/>
    <property type="project" value="InterPro"/>
</dbReference>
<evidence type="ECO:0000256" key="8">
    <source>
        <dbReference type="ARBA" id="ARBA00023012"/>
    </source>
</evidence>
<comment type="catalytic activity">
    <reaction evidence="1">
        <text>ATP + protein L-histidine = ADP + protein N-phospho-L-histidine.</text>
        <dbReference type="EC" id="2.7.13.3"/>
    </reaction>
</comment>
<dbReference type="AlphaFoldDB" id="A0A9E2SFD0"/>
<keyword evidence="3" id="KW-0597">Phosphoprotein</keyword>
<dbReference type="EC" id="2.7.13.3" evidence="2"/>
<keyword evidence="12" id="KW-1185">Reference proteome</keyword>
<evidence type="ECO:0000256" key="5">
    <source>
        <dbReference type="ARBA" id="ARBA00022741"/>
    </source>
</evidence>
<keyword evidence="9" id="KW-0812">Transmembrane</keyword>
<evidence type="ECO:0000313" key="11">
    <source>
        <dbReference type="EMBL" id="MBV4359945.1"/>
    </source>
</evidence>
<proteinExistence type="predicted"/>
<evidence type="ECO:0000259" key="10">
    <source>
        <dbReference type="PROSITE" id="PS50109"/>
    </source>
</evidence>
<dbReference type="GO" id="GO:0005524">
    <property type="term" value="F:ATP binding"/>
    <property type="evidence" value="ECO:0007669"/>
    <property type="project" value="UniProtKB-KW"/>
</dbReference>
<dbReference type="SUPFAM" id="SSF48452">
    <property type="entry name" value="TPR-like"/>
    <property type="match status" value="1"/>
</dbReference>
<dbReference type="Proteomes" id="UP000812270">
    <property type="component" value="Unassembled WGS sequence"/>
</dbReference>
<evidence type="ECO:0000256" key="3">
    <source>
        <dbReference type="ARBA" id="ARBA00022553"/>
    </source>
</evidence>
<dbReference type="InterPro" id="IPR011712">
    <property type="entry name" value="Sig_transdc_His_kin_sub3_dim/P"/>
</dbReference>
<dbReference type="GO" id="GO:0000155">
    <property type="term" value="F:phosphorelay sensor kinase activity"/>
    <property type="evidence" value="ECO:0007669"/>
    <property type="project" value="InterPro"/>
</dbReference>
<keyword evidence="5" id="KW-0547">Nucleotide-binding</keyword>
<evidence type="ECO:0000256" key="2">
    <source>
        <dbReference type="ARBA" id="ARBA00012438"/>
    </source>
</evidence>
<evidence type="ECO:0000256" key="4">
    <source>
        <dbReference type="ARBA" id="ARBA00022679"/>
    </source>
</evidence>
<dbReference type="InterPro" id="IPR050482">
    <property type="entry name" value="Sensor_HK_TwoCompSys"/>
</dbReference>
<keyword evidence="9" id="KW-1133">Transmembrane helix</keyword>
<evidence type="ECO:0000256" key="6">
    <source>
        <dbReference type="ARBA" id="ARBA00022777"/>
    </source>
</evidence>
<dbReference type="SUPFAM" id="SSF55874">
    <property type="entry name" value="ATPase domain of HSP90 chaperone/DNA topoisomerase II/histidine kinase"/>
    <property type="match status" value="1"/>
</dbReference>
<dbReference type="InterPro" id="IPR036890">
    <property type="entry name" value="HATPase_C_sf"/>
</dbReference>
<keyword evidence="4" id="KW-0808">Transferase</keyword>
<evidence type="ECO:0000313" key="12">
    <source>
        <dbReference type="Proteomes" id="UP000812270"/>
    </source>
</evidence>
<dbReference type="Pfam" id="PF02518">
    <property type="entry name" value="HATPase_c"/>
    <property type="match status" value="1"/>
</dbReference>
<dbReference type="PANTHER" id="PTHR24421:SF10">
    <property type="entry name" value="NITRATE_NITRITE SENSOR PROTEIN NARQ"/>
    <property type="match status" value="1"/>
</dbReference>
<dbReference type="PROSITE" id="PS50109">
    <property type="entry name" value="HIS_KIN"/>
    <property type="match status" value="1"/>
</dbReference>
<dbReference type="PANTHER" id="PTHR24421">
    <property type="entry name" value="NITRATE/NITRITE SENSOR PROTEIN NARX-RELATED"/>
    <property type="match status" value="1"/>
</dbReference>
<dbReference type="InterPro" id="IPR003594">
    <property type="entry name" value="HATPase_dom"/>
</dbReference>